<reference evidence="1" key="1">
    <citation type="submission" date="2021-06" db="EMBL/GenBank/DDBJ databases">
        <authorList>
            <person name="Kallberg Y."/>
            <person name="Tangrot J."/>
            <person name="Rosling A."/>
        </authorList>
    </citation>
    <scope>NUCLEOTIDE SEQUENCE</scope>
    <source>
        <strain evidence="1">MA461A</strain>
    </source>
</reference>
<protein>
    <submittedName>
        <fullName evidence="1">34822_t:CDS:1</fullName>
    </submittedName>
</protein>
<accession>A0ACA9NS04</accession>
<name>A0ACA9NS04_9GLOM</name>
<keyword evidence="2" id="KW-1185">Reference proteome</keyword>
<evidence type="ECO:0000313" key="1">
    <source>
        <dbReference type="EMBL" id="CAG8674128.1"/>
    </source>
</evidence>
<sequence length="170" mass="20413">MVVESNNDSNENSKSFDNRDNNIDDDKKEALINQNFFFYKLCPIIKKNNEVCRLCMKREYDQIDCVVRKQCEDNWVVYLLDNIKNLASELKISKMKNEQNQRITEVLKRYQDLFVYELYKLGCMIVVQYKIYTEKILQSSNDFTQYLELNMNLSARKSRNGKFWLNLNIK</sequence>
<gene>
    <name evidence="1" type="ORF">RPERSI_LOCUS8813</name>
</gene>
<dbReference type="EMBL" id="CAJVQC010016182">
    <property type="protein sequence ID" value="CAG8674128.1"/>
    <property type="molecule type" value="Genomic_DNA"/>
</dbReference>
<organism evidence="1 2">
    <name type="scientific">Racocetra persica</name>
    <dbReference type="NCBI Taxonomy" id="160502"/>
    <lineage>
        <taxon>Eukaryota</taxon>
        <taxon>Fungi</taxon>
        <taxon>Fungi incertae sedis</taxon>
        <taxon>Mucoromycota</taxon>
        <taxon>Glomeromycotina</taxon>
        <taxon>Glomeromycetes</taxon>
        <taxon>Diversisporales</taxon>
        <taxon>Gigasporaceae</taxon>
        <taxon>Racocetra</taxon>
    </lineage>
</organism>
<comment type="caution">
    <text evidence="1">The sequence shown here is derived from an EMBL/GenBank/DDBJ whole genome shotgun (WGS) entry which is preliminary data.</text>
</comment>
<dbReference type="Proteomes" id="UP000789920">
    <property type="component" value="Unassembled WGS sequence"/>
</dbReference>
<evidence type="ECO:0000313" key="2">
    <source>
        <dbReference type="Proteomes" id="UP000789920"/>
    </source>
</evidence>
<proteinExistence type="predicted"/>